<organism evidence="6 7">
    <name type="scientific">Aphis craccivora</name>
    <name type="common">Cowpea aphid</name>
    <dbReference type="NCBI Taxonomy" id="307492"/>
    <lineage>
        <taxon>Eukaryota</taxon>
        <taxon>Metazoa</taxon>
        <taxon>Ecdysozoa</taxon>
        <taxon>Arthropoda</taxon>
        <taxon>Hexapoda</taxon>
        <taxon>Insecta</taxon>
        <taxon>Pterygota</taxon>
        <taxon>Neoptera</taxon>
        <taxon>Paraneoptera</taxon>
        <taxon>Hemiptera</taxon>
        <taxon>Sternorrhyncha</taxon>
        <taxon>Aphidomorpha</taxon>
        <taxon>Aphidoidea</taxon>
        <taxon>Aphididae</taxon>
        <taxon>Aphidini</taxon>
        <taxon>Aphis</taxon>
        <taxon>Aphis</taxon>
    </lineage>
</organism>
<dbReference type="Gene3D" id="3.20.20.10">
    <property type="entry name" value="Alanine racemase"/>
    <property type="match status" value="1"/>
</dbReference>
<comment type="cofactor">
    <cofactor evidence="3">
        <name>pyridoxal 5'-phosphate</name>
        <dbReference type="ChEBI" id="CHEBI:597326"/>
    </cofactor>
</comment>
<dbReference type="PANTHER" id="PTHR10146">
    <property type="entry name" value="PROLINE SYNTHETASE CO-TRANSCRIBED BACTERIAL HOMOLOG PROTEIN"/>
    <property type="match status" value="1"/>
</dbReference>
<dbReference type="CDD" id="cd06822">
    <property type="entry name" value="PLPDE_III_YBL036c_euk"/>
    <property type="match status" value="1"/>
</dbReference>
<comment type="function">
    <text evidence="2">Pyridoxal 5'-phosphate (PLP)-binding protein, which may be involved in intracellular homeostatic regulation of pyridoxal 5'-phosphate (PLP), the active form of vitamin B6.</text>
</comment>
<evidence type="ECO:0000313" key="6">
    <source>
        <dbReference type="EMBL" id="KAF0760087.1"/>
    </source>
</evidence>
<dbReference type="NCBIfam" id="TIGR00044">
    <property type="entry name" value="YggS family pyridoxal phosphate-dependent enzyme"/>
    <property type="match status" value="1"/>
</dbReference>
<dbReference type="Pfam" id="PF01168">
    <property type="entry name" value="Ala_racemase_N"/>
    <property type="match status" value="1"/>
</dbReference>
<dbReference type="AlphaFoldDB" id="A0A6G0YRC5"/>
<dbReference type="EMBL" id="VUJU01002791">
    <property type="protein sequence ID" value="KAF0760087.1"/>
    <property type="molecule type" value="Genomic_DNA"/>
</dbReference>
<proteinExistence type="inferred from homology"/>
<dbReference type="FunFam" id="3.20.20.10:FF:000007">
    <property type="entry name" value="Pyridoxal phosphate homeostasis protein"/>
    <property type="match status" value="1"/>
</dbReference>
<gene>
    <name evidence="6" type="ORF">FWK35_00012309</name>
</gene>
<dbReference type="SUPFAM" id="SSF51419">
    <property type="entry name" value="PLP-binding barrel"/>
    <property type="match status" value="1"/>
</dbReference>
<dbReference type="GO" id="GO:0030170">
    <property type="term" value="F:pyridoxal phosphate binding"/>
    <property type="evidence" value="ECO:0007669"/>
    <property type="project" value="UniProtKB-UniRule"/>
</dbReference>
<dbReference type="PANTHER" id="PTHR10146:SF14">
    <property type="entry name" value="PYRIDOXAL PHOSPHATE HOMEOSTASIS PROTEIN"/>
    <property type="match status" value="1"/>
</dbReference>
<dbReference type="Proteomes" id="UP000478052">
    <property type="component" value="Unassembled WGS sequence"/>
</dbReference>
<sequence>MNVMFIKSLLSICKPTLTLNNLISLRLNYNKKKMSTLENVIDGLNDVRCRIKVVTQKQKECCVEPRLVAVSKTKPIEHIIGIYQKGQRHFGENYVQELIAKSTDAEILEKCQDIKWHFIGHIQKNKVSKVLMAPGLHVIETIDSEKLACAVNDGWKKLNKDNKLKIMIQVNTSNEKEKSGITTDSVVDFYKFIVEKCDHLELIGLMTIGQYGYDCSQGPNPDFLALVDCKRNVCDKLKLNPSEIELSMGMSDDFEHAIELGSTNVRVGSSIFGFRPRKEKQ</sequence>
<dbReference type="InterPro" id="IPR011078">
    <property type="entry name" value="PyrdxlP_homeostasis"/>
</dbReference>
<protein>
    <recommendedName>
        <fullName evidence="2">Pyridoxal phosphate homeostasis protein</fullName>
        <shortName evidence="2">PLP homeostasis protein</shortName>
    </recommendedName>
</protein>
<evidence type="ECO:0000313" key="7">
    <source>
        <dbReference type="Proteomes" id="UP000478052"/>
    </source>
</evidence>
<feature type="domain" description="Alanine racemase N-terminal" evidence="5">
    <location>
        <begin position="64"/>
        <end position="276"/>
    </location>
</feature>
<dbReference type="PROSITE" id="PS01211">
    <property type="entry name" value="UPF0001"/>
    <property type="match status" value="1"/>
</dbReference>
<dbReference type="InterPro" id="IPR029066">
    <property type="entry name" value="PLP-binding_barrel"/>
</dbReference>
<dbReference type="PIRSF" id="PIRSF004848">
    <property type="entry name" value="YBL036c_PLPDEIII"/>
    <property type="match status" value="1"/>
</dbReference>
<reference evidence="6 7" key="1">
    <citation type="submission" date="2019-08" db="EMBL/GenBank/DDBJ databases">
        <title>Whole genome of Aphis craccivora.</title>
        <authorList>
            <person name="Voronova N.V."/>
            <person name="Shulinski R.S."/>
            <person name="Bandarenka Y.V."/>
            <person name="Zhorov D.G."/>
            <person name="Warner D."/>
        </authorList>
    </citation>
    <scope>NUCLEOTIDE SEQUENCE [LARGE SCALE GENOMIC DNA]</scope>
    <source>
        <strain evidence="6">180601</strain>
        <tissue evidence="6">Whole Body</tissue>
    </source>
</reference>
<dbReference type="HAMAP" id="MF_02087">
    <property type="entry name" value="PLP_homeostasis"/>
    <property type="match status" value="1"/>
</dbReference>
<evidence type="ECO:0000256" key="4">
    <source>
        <dbReference type="RuleBase" id="RU004514"/>
    </source>
</evidence>
<accession>A0A6G0YRC5</accession>
<feature type="modified residue" description="N6-(pyridoxal phosphate)lysine" evidence="2 3">
    <location>
        <position position="72"/>
    </location>
</feature>
<keyword evidence="7" id="KW-1185">Reference proteome</keyword>
<evidence type="ECO:0000256" key="2">
    <source>
        <dbReference type="HAMAP-Rule" id="MF_03225"/>
    </source>
</evidence>
<comment type="similarity">
    <text evidence="2 4">Belongs to the pyridoxal phosphate-binding protein YggS/PROSC family.</text>
</comment>
<evidence type="ECO:0000259" key="5">
    <source>
        <dbReference type="Pfam" id="PF01168"/>
    </source>
</evidence>
<name>A0A6G0YRC5_APHCR</name>
<dbReference type="InterPro" id="IPR001608">
    <property type="entry name" value="Ala_racemase_N"/>
</dbReference>
<evidence type="ECO:0000256" key="3">
    <source>
        <dbReference type="PIRSR" id="PIRSR004848-1"/>
    </source>
</evidence>
<comment type="caution">
    <text evidence="6">The sequence shown here is derived from an EMBL/GenBank/DDBJ whole genome shotgun (WGS) entry which is preliminary data.</text>
</comment>
<keyword evidence="1 2" id="KW-0663">Pyridoxal phosphate</keyword>
<dbReference type="OrthoDB" id="10264196at2759"/>
<evidence type="ECO:0000256" key="1">
    <source>
        <dbReference type="ARBA" id="ARBA00022898"/>
    </source>
</evidence>